<keyword evidence="2" id="KW-1185">Reference proteome</keyword>
<sequence length="106" mass="11318">MVFTTICVTGTKSIGISLGFQRGWGAQFQIRLATGWEEHGYMFTTVDSGPVGKGPSLYGASNKETLKRSRKVALADSGLQVAQVVSGPALVMFQSAQARPDPPCRL</sequence>
<dbReference type="EMBL" id="CP086361">
    <property type="protein sequence ID" value="UNI22359.1"/>
    <property type="molecule type" value="Genomic_DNA"/>
</dbReference>
<dbReference type="Proteomes" id="UP000829364">
    <property type="component" value="Chromosome 8"/>
</dbReference>
<dbReference type="AlphaFoldDB" id="A0A9Q8QJT6"/>
<protein>
    <submittedName>
        <fullName evidence="1">Uncharacterized protein</fullName>
    </submittedName>
</protein>
<proteinExistence type="predicted"/>
<dbReference type="GeneID" id="72070203"/>
<dbReference type="RefSeq" id="XP_047845840.1">
    <property type="nucleotide sequence ID" value="XM_047989835.1"/>
</dbReference>
<gene>
    <name evidence="1" type="ORF">JDV02_008255</name>
</gene>
<accession>A0A9Q8QJT6</accession>
<reference evidence="1" key="1">
    <citation type="submission" date="2021-11" db="EMBL/GenBank/DDBJ databases">
        <title>Purpureocillium_takamizusanense_genome.</title>
        <authorList>
            <person name="Nguyen N.-H."/>
        </authorList>
    </citation>
    <scope>NUCLEOTIDE SEQUENCE</scope>
    <source>
        <strain evidence="1">PT3</strain>
    </source>
</reference>
<evidence type="ECO:0000313" key="1">
    <source>
        <dbReference type="EMBL" id="UNI22359.1"/>
    </source>
</evidence>
<organism evidence="1 2">
    <name type="scientific">Purpureocillium takamizusanense</name>
    <dbReference type="NCBI Taxonomy" id="2060973"/>
    <lineage>
        <taxon>Eukaryota</taxon>
        <taxon>Fungi</taxon>
        <taxon>Dikarya</taxon>
        <taxon>Ascomycota</taxon>
        <taxon>Pezizomycotina</taxon>
        <taxon>Sordariomycetes</taxon>
        <taxon>Hypocreomycetidae</taxon>
        <taxon>Hypocreales</taxon>
        <taxon>Ophiocordycipitaceae</taxon>
        <taxon>Purpureocillium</taxon>
    </lineage>
</organism>
<evidence type="ECO:0000313" key="2">
    <source>
        <dbReference type="Proteomes" id="UP000829364"/>
    </source>
</evidence>
<dbReference type="KEGG" id="ptkz:JDV02_008255"/>
<name>A0A9Q8QJT6_9HYPO</name>